<dbReference type="RefSeq" id="WP_142006371.1">
    <property type="nucleotide sequence ID" value="NZ_CAJTBP010000001.1"/>
</dbReference>
<dbReference type="PANTHER" id="PTHR30121">
    <property type="entry name" value="UNCHARACTERIZED PROTEIN YJGR-RELATED"/>
    <property type="match status" value="1"/>
</dbReference>
<name>A0A542XEJ8_9MICO</name>
<protein>
    <recommendedName>
        <fullName evidence="4">Type IV secretion system coupling TraD/TrwB family protein</fullName>
    </recommendedName>
</protein>
<accession>A0A542XEJ8</accession>
<feature type="region of interest" description="Disordered" evidence="1">
    <location>
        <begin position="690"/>
        <end position="734"/>
    </location>
</feature>
<organism evidence="2 3">
    <name type="scientific">Barrientosiimonas humi</name>
    <dbReference type="NCBI Taxonomy" id="999931"/>
    <lineage>
        <taxon>Bacteria</taxon>
        <taxon>Bacillati</taxon>
        <taxon>Actinomycetota</taxon>
        <taxon>Actinomycetes</taxon>
        <taxon>Micrococcales</taxon>
        <taxon>Dermacoccaceae</taxon>
        <taxon>Barrientosiimonas</taxon>
    </lineage>
</organism>
<evidence type="ECO:0000256" key="1">
    <source>
        <dbReference type="SAM" id="MobiDB-lite"/>
    </source>
</evidence>
<feature type="compositionally biased region" description="Basic and acidic residues" evidence="1">
    <location>
        <begin position="722"/>
        <end position="734"/>
    </location>
</feature>
<evidence type="ECO:0000313" key="3">
    <source>
        <dbReference type="Proteomes" id="UP000318336"/>
    </source>
</evidence>
<evidence type="ECO:0000313" key="2">
    <source>
        <dbReference type="EMBL" id="TQL34245.1"/>
    </source>
</evidence>
<dbReference type="InterPro" id="IPR051162">
    <property type="entry name" value="T4SS_component"/>
</dbReference>
<dbReference type="Proteomes" id="UP000318336">
    <property type="component" value="Unassembled WGS sequence"/>
</dbReference>
<dbReference type="SUPFAM" id="SSF52540">
    <property type="entry name" value="P-loop containing nucleoside triphosphate hydrolases"/>
    <property type="match status" value="1"/>
</dbReference>
<dbReference type="AlphaFoldDB" id="A0A542XEJ8"/>
<comment type="caution">
    <text evidence="2">The sequence shown here is derived from an EMBL/GenBank/DDBJ whole genome shotgun (WGS) entry which is preliminary data.</text>
</comment>
<dbReference type="Gene3D" id="3.40.50.300">
    <property type="entry name" value="P-loop containing nucleotide triphosphate hydrolases"/>
    <property type="match status" value="2"/>
</dbReference>
<dbReference type="EMBL" id="VFOK01000001">
    <property type="protein sequence ID" value="TQL34245.1"/>
    <property type="molecule type" value="Genomic_DNA"/>
</dbReference>
<proteinExistence type="predicted"/>
<feature type="compositionally biased region" description="Basic and acidic residues" evidence="1">
    <location>
        <begin position="694"/>
        <end position="704"/>
    </location>
</feature>
<dbReference type="PANTHER" id="PTHR30121:SF11">
    <property type="entry name" value="AAA+ ATPASE DOMAIN-CONTAINING PROTEIN"/>
    <property type="match status" value="1"/>
</dbReference>
<dbReference type="OrthoDB" id="3258326at2"/>
<keyword evidence="3" id="KW-1185">Reference proteome</keyword>
<gene>
    <name evidence="2" type="ORF">FB554_2408</name>
</gene>
<dbReference type="InterPro" id="IPR027417">
    <property type="entry name" value="P-loop_NTPase"/>
</dbReference>
<sequence>MSAARALTWRQLELPSVIAPAQARALLVALAALPNQPRLVLEALATGGQVSWRLGADDDVTVRKAARLVTTHLPEARISAGSDLPDTDVLTVAGQIKISKNRQLPLANPDAAGVTRGVLGALAQASPAELVRLQLVLGARTWPHRPPEAVVGDRRRLAGKHEQHGFGCALRAAARSGSLARARQLVTGVAAALRGLESPDVAITLGRVGTRSVATASSPFLWPLWLSVDDLVPLLAWPTSQDQDAALPGVSPRHPKLLPALAVHPSDGVSLGLATVDLRRGVRRDVAQAPDDALRHRHVLGPTGVGKSTLLGNLALADIAAGRGVVVIDPKTDLVNDLLARIPEERLDDVVVLDPSSDRPVGINPLAGVDPDLAADSIVAVFKSLFKDAMGPRSTDILHASVLTLARRGDASLVMLPLLLTNPGFRRSVTGREAKADPLGLGAFWAAFEGMTDQAREQALRPLLNKLRQVMLRPSLRAVFGQRTPAFQLSDVFTKQTILLVKLGKDSIGPEAAQLLGSVLVSQLWQTALGRTAIAHEQRSPVMVTIDEVQDYLRLPGSLADALAQARGLGVGITAAHQHRKQLGSLLEDLEANTRTKIYFQLGSTDAKAVAEAHPASSLTRQDFVALEPFQAYASILAGNQPAPWVSLTTQPLPTPLRRWQEVQRRSASRYGQPLDAIEADLLALLDAPGSRQAPDRGLGRDGHAVGLGRRRTAKQATGTRGQEEEKSGTEEDS</sequence>
<evidence type="ECO:0008006" key="4">
    <source>
        <dbReference type="Google" id="ProtNLM"/>
    </source>
</evidence>
<reference evidence="2 3" key="1">
    <citation type="submission" date="2019-06" db="EMBL/GenBank/DDBJ databases">
        <title>Sequencing the genomes of 1000 actinobacteria strains.</title>
        <authorList>
            <person name="Klenk H.-P."/>
        </authorList>
    </citation>
    <scope>NUCLEOTIDE SEQUENCE [LARGE SCALE GENOMIC DNA]</scope>
    <source>
        <strain evidence="2 3">DSM 24617</strain>
    </source>
</reference>
<dbReference type="CDD" id="cd01127">
    <property type="entry name" value="TrwB_TraG_TraD_VirD4"/>
    <property type="match status" value="1"/>
</dbReference>